<feature type="compositionally biased region" description="Polar residues" evidence="7">
    <location>
        <begin position="1182"/>
        <end position="1204"/>
    </location>
</feature>
<evidence type="ECO:0000313" key="12">
    <source>
        <dbReference type="EMBL" id="KAJ1920359.1"/>
    </source>
</evidence>
<proteinExistence type="inferred from homology"/>
<gene>
    <name evidence="12" type="ORF">H4219_001334</name>
</gene>
<feature type="compositionally biased region" description="Polar residues" evidence="7">
    <location>
        <begin position="922"/>
        <end position="935"/>
    </location>
</feature>
<evidence type="ECO:0000313" key="13">
    <source>
        <dbReference type="Proteomes" id="UP001150538"/>
    </source>
</evidence>
<comment type="caution">
    <text evidence="12">The sequence shown here is derived from an EMBL/GenBank/DDBJ whole genome shotgun (WGS) entry which is preliminary data.</text>
</comment>
<dbReference type="InterPro" id="IPR032880">
    <property type="entry name" value="CSC1/OSCA1-like_N"/>
</dbReference>
<dbReference type="PANTHER" id="PTHR13018:SF5">
    <property type="entry name" value="RE44586P"/>
    <property type="match status" value="1"/>
</dbReference>
<dbReference type="GO" id="GO:0005227">
    <property type="term" value="F:calcium-activated cation channel activity"/>
    <property type="evidence" value="ECO:0007669"/>
    <property type="project" value="InterPro"/>
</dbReference>
<evidence type="ECO:0000256" key="1">
    <source>
        <dbReference type="ARBA" id="ARBA00004141"/>
    </source>
</evidence>
<feature type="transmembrane region" description="Helical" evidence="8">
    <location>
        <begin position="560"/>
        <end position="581"/>
    </location>
</feature>
<feature type="domain" description="CSC1/OSCA1-like cytosolic" evidence="11">
    <location>
        <begin position="134"/>
        <end position="355"/>
    </location>
</feature>
<evidence type="ECO:0000256" key="3">
    <source>
        <dbReference type="ARBA" id="ARBA00022448"/>
    </source>
</evidence>
<sequence length="1322" mass="150128">MPTKPMKLPHTVLGWIWPVIKTPESYILHTLGLDAIIFLRFYRTCLYAFAAMSVYGLAVMIPVNWAWERDSHVKYSIFYLNITAQEISSKYIVAHIIAAYVNSIIAFFFLNRLSFQFLSLRWHFLIKARRSIVARTVMFDNLPSEIRGSKRLTRFATGLNIGQVERVRVIHKDDESLLPKALEKRSSALKKLEAAYCHILGNPCTAPDYNPELLYKTVMKKGPEARAREAELLKKWARTHKSYFGSKVINRPTMSKGFKKIRSLDSDSENSTPPKKSKNCFKKIDAIDYWRREFWYWDSQVKELREKGSRKAGPIGFVTFRSAEHAHTVVQSQANSNINVNVKLSVEPRAIYWPNITLSPERVYFRWVLSWIITAVLMIFWIVPVTLISALFNFRFWETKNPSLRKFAESHTIIRGFLTYTMPGVVLILFLNLLPWMLKWLAIFGGCRTRQSVDYTVLTRHFAFLIINVILLFTVSGTVINKIFDILQSPTTITQDLANTLPSVSTWFVGYCLLLGIGCQPFKLILLRPAIWHAFKAWFCKTPRDYANIVAPMYLDWGNLYPYPMLVFWIGMIYSAFSPIILPIVTAYYGLGFFVLKYQMLYVFFRDFESAGIIWPRLLLRLVLGILVYQVIMFVYLIETKMPYLSATLAPLVIYTMGYLWYRVRKIRKMGEFVPRHLYQEANESDVKEFEKKKGRKPFSSNVPDSPVYSPKLYRKESLPLKKSSNLGTNVSQLRQRHKASLGQPRSGYQRLGTSPLSDYKMENANGSTSSGSEESSSDVEESQVFDTSEANEMLTTAPASWLNPMVRLPQIPGITGKWLTNTNFGVSNIKRAFVAKSPSISVSPPPHSSDRQSYYQSPEMYPPVIFQQSWVGSEPALNSAGSVPRAVPIRRTPSEQTPQMELVAYSPKRVLSLPPAIPASVSTPNVASQPVFSSPTLLTTPPTPPLEPKQSTEKKPNVKFEESQSQYPPKLVARPSKHRRSPTPSHLLIKDKHNISIGKPHVSSIANRVLSTHKNAVKAQRRASKIIRKGVTQMLQGGVQDPSQPFFKQKNNDGYSSVDENFVFVGSSKSERLVPKPSFLGAGSINSQSSMSTNQDTRSLGKKPDTLRSLIHEMSVEDQKQSISPDEYLIPKWPKSPFQQKQPSSPLSKGFRKTQVSDSENSIFTSLGSIVHREESLNSLDQSSINSNSPQTPLNPVVNTTKFSPPRPPMLKDRLHLRKSSFASPLPRFVHNARNSFALSYKAKLKELANYQRYASEGQHTVAPDKFSDYSQSPMHKVDGVLDHSLCDYINPAMVGELPTLWLPAKLSPQDLETIKETPKK</sequence>
<keyword evidence="5 8" id="KW-1133">Transmembrane helix</keyword>
<feature type="transmembrane region" description="Helical" evidence="8">
    <location>
        <begin position="504"/>
        <end position="526"/>
    </location>
</feature>
<feature type="transmembrane region" description="Helical" evidence="8">
    <location>
        <begin position="462"/>
        <end position="484"/>
    </location>
</feature>
<feature type="compositionally biased region" description="Polar residues" evidence="7">
    <location>
        <begin position="1138"/>
        <end position="1148"/>
    </location>
</feature>
<feature type="region of interest" description="Disordered" evidence="7">
    <location>
        <begin position="724"/>
        <end position="788"/>
    </location>
</feature>
<feature type="region of interest" description="Disordered" evidence="7">
    <location>
        <begin position="1182"/>
        <end position="1209"/>
    </location>
</feature>
<dbReference type="Pfam" id="PF02714">
    <property type="entry name" value="RSN1_7TM"/>
    <property type="match status" value="1"/>
</dbReference>
<evidence type="ECO:0000259" key="10">
    <source>
        <dbReference type="Pfam" id="PF13967"/>
    </source>
</evidence>
<feature type="domain" description="CSC1/OSCA1-like N-terminal transmembrane" evidence="10">
    <location>
        <begin position="7"/>
        <end position="111"/>
    </location>
</feature>
<dbReference type="Pfam" id="PF14703">
    <property type="entry name" value="PHM7_cyt"/>
    <property type="match status" value="1"/>
</dbReference>
<feature type="compositionally biased region" description="Polar residues" evidence="7">
    <location>
        <begin position="724"/>
        <end position="734"/>
    </location>
</feature>
<dbReference type="Proteomes" id="UP001150538">
    <property type="component" value="Unassembled WGS sequence"/>
</dbReference>
<comment type="similarity">
    <text evidence="2">Belongs to the CSC1 (TC 1.A.17) family.</text>
</comment>
<dbReference type="GO" id="GO:0005886">
    <property type="term" value="C:plasma membrane"/>
    <property type="evidence" value="ECO:0007669"/>
    <property type="project" value="TreeGrafter"/>
</dbReference>
<comment type="subcellular location">
    <subcellularLocation>
        <location evidence="1">Membrane</location>
        <topology evidence="1">Multi-pass membrane protein</topology>
    </subcellularLocation>
</comment>
<evidence type="ECO:0000256" key="6">
    <source>
        <dbReference type="ARBA" id="ARBA00023136"/>
    </source>
</evidence>
<evidence type="ECO:0000256" key="4">
    <source>
        <dbReference type="ARBA" id="ARBA00022692"/>
    </source>
</evidence>
<dbReference type="InterPro" id="IPR003864">
    <property type="entry name" value="CSC1/OSCA1-like_7TM"/>
</dbReference>
<evidence type="ECO:0000259" key="9">
    <source>
        <dbReference type="Pfam" id="PF02714"/>
    </source>
</evidence>
<protein>
    <recommendedName>
        <fullName evidence="14">DUF221-domain-containing protein</fullName>
    </recommendedName>
</protein>
<dbReference type="InterPro" id="IPR045122">
    <property type="entry name" value="Csc1-like"/>
</dbReference>
<evidence type="ECO:0000256" key="5">
    <source>
        <dbReference type="ARBA" id="ARBA00022989"/>
    </source>
</evidence>
<evidence type="ECO:0000256" key="7">
    <source>
        <dbReference type="SAM" id="MobiDB-lite"/>
    </source>
</evidence>
<reference evidence="12" key="1">
    <citation type="submission" date="2022-07" db="EMBL/GenBank/DDBJ databases">
        <title>Phylogenomic reconstructions and comparative analyses of Kickxellomycotina fungi.</title>
        <authorList>
            <person name="Reynolds N.K."/>
            <person name="Stajich J.E."/>
            <person name="Barry K."/>
            <person name="Grigoriev I.V."/>
            <person name="Crous P."/>
            <person name="Smith M.E."/>
        </authorList>
    </citation>
    <scope>NUCLEOTIDE SEQUENCE</scope>
    <source>
        <strain evidence="12">NBRC 100468</strain>
    </source>
</reference>
<evidence type="ECO:0000256" key="8">
    <source>
        <dbReference type="SAM" id="Phobius"/>
    </source>
</evidence>
<accession>A0A9W8A0M2</accession>
<evidence type="ECO:0000259" key="11">
    <source>
        <dbReference type="Pfam" id="PF14703"/>
    </source>
</evidence>
<feature type="transmembrane region" description="Helical" evidence="8">
    <location>
        <begin position="644"/>
        <end position="662"/>
    </location>
</feature>
<name>A0A9W8A0M2_9FUNG</name>
<dbReference type="OrthoDB" id="1689567at2759"/>
<feature type="transmembrane region" description="Helical" evidence="8">
    <location>
        <begin position="368"/>
        <end position="397"/>
    </location>
</feature>
<keyword evidence="3" id="KW-0813">Transport</keyword>
<dbReference type="InterPro" id="IPR027815">
    <property type="entry name" value="CSC1/OSCA1-like_cyt"/>
</dbReference>
<feature type="region of interest" description="Disordered" evidence="7">
    <location>
        <begin position="1080"/>
        <end position="1103"/>
    </location>
</feature>
<feature type="region of interest" description="Disordered" evidence="7">
    <location>
        <begin position="922"/>
        <end position="988"/>
    </location>
</feature>
<feature type="domain" description="CSC1/OSCA1-like 7TM region" evidence="9">
    <location>
        <begin position="366"/>
        <end position="635"/>
    </location>
</feature>
<feature type="transmembrane region" description="Helical" evidence="8">
    <location>
        <begin position="46"/>
        <end position="67"/>
    </location>
</feature>
<feature type="region of interest" description="Disordered" evidence="7">
    <location>
        <begin position="690"/>
        <end position="711"/>
    </location>
</feature>
<dbReference type="Pfam" id="PF13967">
    <property type="entry name" value="RSN1_TM"/>
    <property type="match status" value="1"/>
</dbReference>
<dbReference type="PANTHER" id="PTHR13018">
    <property type="entry name" value="PROBABLE MEMBRANE PROTEIN DUF221-RELATED"/>
    <property type="match status" value="1"/>
</dbReference>
<feature type="transmembrane region" description="Helical" evidence="8">
    <location>
        <begin position="417"/>
        <end position="441"/>
    </location>
</feature>
<keyword evidence="6 8" id="KW-0472">Membrane</keyword>
<evidence type="ECO:0008006" key="14">
    <source>
        <dbReference type="Google" id="ProtNLM"/>
    </source>
</evidence>
<dbReference type="EMBL" id="JANBPU010000014">
    <property type="protein sequence ID" value="KAJ1920359.1"/>
    <property type="molecule type" value="Genomic_DNA"/>
</dbReference>
<keyword evidence="4 8" id="KW-0812">Transmembrane</keyword>
<feature type="compositionally biased region" description="Polar residues" evidence="7">
    <location>
        <begin position="1085"/>
        <end position="1099"/>
    </location>
</feature>
<feature type="compositionally biased region" description="Basic and acidic residues" evidence="7">
    <location>
        <begin position="951"/>
        <end position="963"/>
    </location>
</feature>
<evidence type="ECO:0000256" key="2">
    <source>
        <dbReference type="ARBA" id="ARBA00007779"/>
    </source>
</evidence>
<keyword evidence="13" id="KW-1185">Reference proteome</keyword>
<feature type="transmembrane region" description="Helical" evidence="8">
    <location>
        <begin position="618"/>
        <end position="638"/>
    </location>
</feature>
<organism evidence="12 13">
    <name type="scientific">Mycoemilia scoparia</name>
    <dbReference type="NCBI Taxonomy" id="417184"/>
    <lineage>
        <taxon>Eukaryota</taxon>
        <taxon>Fungi</taxon>
        <taxon>Fungi incertae sedis</taxon>
        <taxon>Zoopagomycota</taxon>
        <taxon>Kickxellomycotina</taxon>
        <taxon>Kickxellomycetes</taxon>
        <taxon>Kickxellales</taxon>
        <taxon>Kickxellaceae</taxon>
        <taxon>Mycoemilia</taxon>
    </lineage>
</organism>
<feature type="transmembrane region" description="Helical" evidence="8">
    <location>
        <begin position="87"/>
        <end position="110"/>
    </location>
</feature>
<feature type="region of interest" description="Disordered" evidence="7">
    <location>
        <begin position="1134"/>
        <end position="1155"/>
    </location>
</feature>